<evidence type="ECO:0000313" key="2">
    <source>
        <dbReference type="Proteomes" id="UP000276215"/>
    </source>
</evidence>
<dbReference type="EMBL" id="ML120989">
    <property type="protein sequence ID" value="RPA88458.1"/>
    <property type="molecule type" value="Genomic_DNA"/>
</dbReference>
<evidence type="ECO:0000313" key="1">
    <source>
        <dbReference type="EMBL" id="RPA88458.1"/>
    </source>
</evidence>
<accession>A0A3N4IUM0</accession>
<name>A0A3N4IUM0_9PEZI</name>
<sequence length="56" mass="6249">MAAEDKKFGKRLGFSSTPPAVEERLSQFDQYNKLTLRVINGGHTVACVKHCSLRGR</sequence>
<keyword evidence="2" id="KW-1185">Reference proteome</keyword>
<proteinExistence type="predicted"/>
<reference evidence="1 2" key="1">
    <citation type="journal article" date="2018" name="Nat. Ecol. Evol.">
        <title>Pezizomycetes genomes reveal the molecular basis of ectomycorrhizal truffle lifestyle.</title>
        <authorList>
            <person name="Murat C."/>
            <person name="Payen T."/>
            <person name="Noel B."/>
            <person name="Kuo A."/>
            <person name="Morin E."/>
            <person name="Chen J."/>
            <person name="Kohler A."/>
            <person name="Krizsan K."/>
            <person name="Balestrini R."/>
            <person name="Da Silva C."/>
            <person name="Montanini B."/>
            <person name="Hainaut M."/>
            <person name="Levati E."/>
            <person name="Barry K.W."/>
            <person name="Belfiori B."/>
            <person name="Cichocki N."/>
            <person name="Clum A."/>
            <person name="Dockter R.B."/>
            <person name="Fauchery L."/>
            <person name="Guy J."/>
            <person name="Iotti M."/>
            <person name="Le Tacon F."/>
            <person name="Lindquist E.A."/>
            <person name="Lipzen A."/>
            <person name="Malagnac F."/>
            <person name="Mello A."/>
            <person name="Molinier V."/>
            <person name="Miyauchi S."/>
            <person name="Poulain J."/>
            <person name="Riccioni C."/>
            <person name="Rubini A."/>
            <person name="Sitrit Y."/>
            <person name="Splivallo R."/>
            <person name="Traeger S."/>
            <person name="Wang M."/>
            <person name="Zifcakova L."/>
            <person name="Wipf D."/>
            <person name="Zambonelli A."/>
            <person name="Paolocci F."/>
            <person name="Nowrousian M."/>
            <person name="Ottonello S."/>
            <person name="Baldrian P."/>
            <person name="Spatafora J.W."/>
            <person name="Henrissat B."/>
            <person name="Nagy L.G."/>
            <person name="Aury J.M."/>
            <person name="Wincker P."/>
            <person name="Grigoriev I.V."/>
            <person name="Bonfante P."/>
            <person name="Martin F.M."/>
        </authorList>
    </citation>
    <scope>NUCLEOTIDE SEQUENCE [LARGE SCALE GENOMIC DNA]</scope>
    <source>
        <strain evidence="1 2">120613-1</strain>
    </source>
</reference>
<dbReference type="Proteomes" id="UP000276215">
    <property type="component" value="Unassembled WGS sequence"/>
</dbReference>
<gene>
    <name evidence="1" type="ORF">L873DRAFT_1824499</name>
</gene>
<organism evidence="1 2">
    <name type="scientific">Choiromyces venosus 120613-1</name>
    <dbReference type="NCBI Taxonomy" id="1336337"/>
    <lineage>
        <taxon>Eukaryota</taxon>
        <taxon>Fungi</taxon>
        <taxon>Dikarya</taxon>
        <taxon>Ascomycota</taxon>
        <taxon>Pezizomycotina</taxon>
        <taxon>Pezizomycetes</taxon>
        <taxon>Pezizales</taxon>
        <taxon>Tuberaceae</taxon>
        <taxon>Choiromyces</taxon>
    </lineage>
</organism>
<dbReference type="AlphaFoldDB" id="A0A3N4IUM0"/>
<protein>
    <submittedName>
        <fullName evidence="1">Uncharacterized protein</fullName>
    </submittedName>
</protein>
<feature type="non-terminal residue" evidence="1">
    <location>
        <position position="56"/>
    </location>
</feature>